<gene>
    <name evidence="3" type="ORF">TEA_029686</name>
</gene>
<dbReference type="InterPro" id="IPR001849">
    <property type="entry name" value="PH_domain"/>
</dbReference>
<dbReference type="Pfam" id="PF12624">
    <property type="entry name" value="VPS13_N"/>
    <property type="match status" value="1"/>
</dbReference>
<dbReference type="PANTHER" id="PTHR45523:SF3">
    <property type="entry name" value="VACUOLAR PROTEIN SORTING-ASSOCIATED PROTEIN 13A"/>
    <property type="match status" value="1"/>
</dbReference>
<dbReference type="Proteomes" id="UP000306102">
    <property type="component" value="Unassembled WGS sequence"/>
</dbReference>
<organism evidence="3 4">
    <name type="scientific">Camellia sinensis var. sinensis</name>
    <name type="common">China tea</name>
    <dbReference type="NCBI Taxonomy" id="542762"/>
    <lineage>
        <taxon>Eukaryota</taxon>
        <taxon>Viridiplantae</taxon>
        <taxon>Streptophyta</taxon>
        <taxon>Embryophyta</taxon>
        <taxon>Tracheophyta</taxon>
        <taxon>Spermatophyta</taxon>
        <taxon>Magnoliopsida</taxon>
        <taxon>eudicotyledons</taxon>
        <taxon>Gunneridae</taxon>
        <taxon>Pentapetalae</taxon>
        <taxon>asterids</taxon>
        <taxon>Ericales</taxon>
        <taxon>Theaceae</taxon>
        <taxon>Camellia</taxon>
    </lineage>
</organism>
<feature type="domain" description="PH" evidence="2">
    <location>
        <begin position="944"/>
        <end position="1057"/>
    </location>
</feature>
<dbReference type="InterPro" id="IPR011993">
    <property type="entry name" value="PH-like_dom_sf"/>
</dbReference>
<protein>
    <recommendedName>
        <fullName evidence="2">PH domain-containing protein</fullName>
    </recommendedName>
</protein>
<reference evidence="3 4" key="1">
    <citation type="journal article" date="2018" name="Proc. Natl. Acad. Sci. U.S.A.">
        <title>Draft genome sequence of Camellia sinensis var. sinensis provides insights into the evolution of the tea genome and tea quality.</title>
        <authorList>
            <person name="Wei C."/>
            <person name="Yang H."/>
            <person name="Wang S."/>
            <person name="Zhao J."/>
            <person name="Liu C."/>
            <person name="Gao L."/>
            <person name="Xia E."/>
            <person name="Lu Y."/>
            <person name="Tai Y."/>
            <person name="She G."/>
            <person name="Sun J."/>
            <person name="Cao H."/>
            <person name="Tong W."/>
            <person name="Gao Q."/>
            <person name="Li Y."/>
            <person name="Deng W."/>
            <person name="Jiang X."/>
            <person name="Wang W."/>
            <person name="Chen Q."/>
            <person name="Zhang S."/>
            <person name="Li H."/>
            <person name="Wu J."/>
            <person name="Wang P."/>
            <person name="Li P."/>
            <person name="Shi C."/>
            <person name="Zheng F."/>
            <person name="Jian J."/>
            <person name="Huang B."/>
            <person name="Shan D."/>
            <person name="Shi M."/>
            <person name="Fang C."/>
            <person name="Yue Y."/>
            <person name="Li F."/>
            <person name="Li D."/>
            <person name="Wei S."/>
            <person name="Han B."/>
            <person name="Jiang C."/>
            <person name="Yin Y."/>
            <person name="Xia T."/>
            <person name="Zhang Z."/>
            <person name="Bennetzen J.L."/>
            <person name="Zhao S."/>
            <person name="Wan X."/>
        </authorList>
    </citation>
    <scope>NUCLEOTIDE SEQUENCE [LARGE SCALE GENOMIC DNA]</scope>
    <source>
        <strain evidence="4">cv. Shuchazao</strain>
        <tissue evidence="3">Leaf</tissue>
    </source>
</reference>
<evidence type="ECO:0000256" key="1">
    <source>
        <dbReference type="ARBA" id="ARBA00022448"/>
    </source>
</evidence>
<keyword evidence="1" id="KW-0813">Transport</keyword>
<evidence type="ECO:0000313" key="3">
    <source>
        <dbReference type="EMBL" id="THG10657.1"/>
    </source>
</evidence>
<proteinExistence type="predicted"/>
<dbReference type="Gene3D" id="2.30.29.30">
    <property type="entry name" value="Pleckstrin-homology domain (PH domain)/Phosphotyrosine-binding domain (PTB)"/>
    <property type="match status" value="1"/>
</dbReference>
<dbReference type="EMBL" id="SDRB02007788">
    <property type="protein sequence ID" value="THG10657.1"/>
    <property type="molecule type" value="Genomic_DNA"/>
</dbReference>
<sequence length="1315" mass="148539">MLEDQVASLLQRYLGNYVRGLNKEALKISVWKGDVELTNMQLKPEALNALKLPVKVKAGFLGSVKLKVPWSRLGQDPVLVSLDRIFLLAEPATQVEGCSEDAVQEVKKSRILEMEMKLLESRQLLKSEEMNKSWLGSLIDTIIGNLKLSISNIHIRYEDLESNPGHPFAAGVTLERLSAVTVDDNGTETFVTGGALDRIQKSVELEGLAVYLDSDCCPWHVDKPWEDLLPEEWRQVFKFGTKDGKPADSLRRHTYVLQPVTGNAKYSKLRPNEFANSGQPRQKAAVNLDDVTLCLSKNGYRDLLKLADNFAAFNQRLKHAHLRPFVAVKSDPRSWWKYAYKAVSDEMKKAREAGWGNLMTRNEVCGTLLHTVLHAQHAHLAAPAACKPRTRTLPILEYYGFETMIVDVTKRTICIIDELNNDYNAKPILNSGRLSWEQVLRYASLRKKYISLYASLLKSDPSRAVVDDNKEIEELDRELDIDLILQWRMLAHKFVEQSMESDLYLSRQKSKKSWWSFGWSSQSDKDKSEPGGFNEEDREQLNKIIGYKEDDDGQFLTTHDKGDVLHISLEVHMRHNASKLTDDQECLAELSCDNLDCFVKLYPEAKVFDVKLGSYQLSSPNGLLAESATAYDSLVGVFCYKPFDAKLDWSMVAKASPCYVTYLKDSIDRIISFFESNTVVSQAIAMETAAAVQMTIDGVKRTAQQQVNRALKDRASSWDCEYKLKWIYMLLSGCFSKTVVLQFLLSYKIILTALSVAIIGSLWLEQNRHVFQGVACSVSWFLLDLDIAAPKITIPTEFCPDNNHSTKLLIDLGNLIIRSQDDGEGSSPDEINMYLQFDLILSDVSAFLVDGDYSWSQISRNRSAGSTQFNVVSFLPVIDKCGVILELQQIRSENPSYPSTRLAVRLPSLGFHFSPARYHRLMQVVKIFQQEDNENADLIHPWNQADFEGWLSVLTWKGVGNREAVWQRRYLSLVGPGLYVLESPDSTSYKQYLSLRGKQLYQVPAEMVGDVEHVLAVCDPLRSNNKVVVEDVNALILRYDSDESRRTWQNRLQGAIYRASILPTSSSTPSAHTIATDAVIWPTPTTPPVIIIHPFRSFPGFSFSPENVLIHPLLLLTVKSDGRYCDLAFRSALNLQLKTSCRMFLCIWKTTGLHSGSPPNWHTNLGSGSDRPVKCSRVVGFSCSLPSSVSDTYPGELSYQKRSIVADTYQTDLFKQIISRIFDRRCNISPLFGRIPPVLQQFQEKHCAAETGTTRFRSPGYHPTVFRIFLFGDDNCGRQLNLQPSSWAFRHILRYRGFDGAKADACIQKGPLSLG</sequence>
<dbReference type="STRING" id="542762.A0A4V3WN07"/>
<comment type="caution">
    <text evidence="3">The sequence shown here is derived from an EMBL/GenBank/DDBJ whole genome shotgun (WGS) entry which is preliminary data.</text>
</comment>
<accession>A0A4V3WN07</accession>
<keyword evidence="4" id="KW-1185">Reference proteome</keyword>
<dbReference type="SUPFAM" id="SSF50729">
    <property type="entry name" value="PH domain-like"/>
    <property type="match status" value="1"/>
</dbReference>
<evidence type="ECO:0000313" key="4">
    <source>
        <dbReference type="Proteomes" id="UP000306102"/>
    </source>
</evidence>
<dbReference type="Pfam" id="PF00169">
    <property type="entry name" value="PH"/>
    <property type="match status" value="1"/>
</dbReference>
<evidence type="ECO:0000259" key="2">
    <source>
        <dbReference type="PROSITE" id="PS50003"/>
    </source>
</evidence>
<dbReference type="InterPro" id="IPR026854">
    <property type="entry name" value="VPS13_N"/>
</dbReference>
<dbReference type="PROSITE" id="PS50003">
    <property type="entry name" value="PH_DOMAIN"/>
    <property type="match status" value="1"/>
</dbReference>
<dbReference type="SMART" id="SM00233">
    <property type="entry name" value="PH"/>
    <property type="match status" value="1"/>
</dbReference>
<name>A0A4V3WN07_CAMSN</name>
<dbReference type="PANTHER" id="PTHR45523">
    <property type="entry name" value="TETRATRICOPEPTIDE REPEAT (TPR)-CONTAINING PROTEIN-RELATED"/>
    <property type="match status" value="1"/>
</dbReference>